<keyword evidence="1" id="KW-1003">Cell membrane</keyword>
<reference evidence="6" key="1">
    <citation type="submission" date="2018-10" db="EMBL/GenBank/DDBJ databases">
        <title>Schaedlerella arabinophila gen. nov. sp. nov., isolated from the mouse intestinal tract and comparative analysis with the genome of the closely related altered Schaedler flora strain ASF502.</title>
        <authorList>
            <person name="Miyake S."/>
            <person name="Soh M."/>
            <person name="Seedorf H."/>
        </authorList>
    </citation>
    <scope>NUCLEOTIDE SEQUENCE [LARGE SCALE GENOMIC DNA]</scope>
    <source>
        <strain evidence="6">DSM 106076</strain>
    </source>
</reference>
<keyword evidence="7" id="KW-1185">Reference proteome</keyword>
<dbReference type="GO" id="GO:0009246">
    <property type="term" value="P:enterobacterial common antigen biosynthetic process"/>
    <property type="evidence" value="ECO:0007669"/>
    <property type="project" value="InterPro"/>
</dbReference>
<evidence type="ECO:0000256" key="4">
    <source>
        <dbReference type="ARBA" id="ARBA00022679"/>
    </source>
</evidence>
<dbReference type="GO" id="GO:0008417">
    <property type="term" value="F:fucosyltransferase activity"/>
    <property type="evidence" value="ECO:0007669"/>
    <property type="project" value="InterPro"/>
</dbReference>
<evidence type="ECO:0000256" key="2">
    <source>
        <dbReference type="ARBA" id="ARBA00022519"/>
    </source>
</evidence>
<keyword evidence="4" id="KW-0808">Transferase</keyword>
<dbReference type="Pfam" id="PF07429">
    <property type="entry name" value="Glyco_transf_56"/>
    <property type="match status" value="1"/>
</dbReference>
<evidence type="ECO:0000313" key="6">
    <source>
        <dbReference type="EMBL" id="RRK32595.1"/>
    </source>
</evidence>
<evidence type="ECO:0000256" key="3">
    <source>
        <dbReference type="ARBA" id="ARBA00022676"/>
    </source>
</evidence>
<keyword evidence="3" id="KW-0328">Glycosyltransferase</keyword>
<sequence>MIKKIKFLHLMPDSIYTVDYINKINHIYINEEHLFIIYRYDLTKKRNYYFPNIIVTDRINVILFIKMILLTFKAKKVFFHSLFLHKKELFGFAILSRFQKKKYLWFVWGGDLINECEMEKRIYGFMIQKRIKKRCRTTIIRNLDTIITAADSDYIYAKKNYKINSKYMHAFYAYVLPTSPNIMHIEKNRKSTNLLVGHSANSADCHIEVYNLVKKCGFKGEVFSILSYDGNEDYISNVIKYGNRMFGERYHPILKWMSREDYFSFLSQIDVAIFISELQLAIGNIFNMLYLGVKIFASSYNGVCPHLRKEGAIIYSTKDINGYELDTKLSDEQIGNNREIILKICSDEYFQEKWNPIFYS</sequence>
<comment type="caution">
    <text evidence="6">The sequence shown here is derived from an EMBL/GenBank/DDBJ whole genome shotgun (WGS) entry which is preliminary data.</text>
</comment>
<keyword evidence="5" id="KW-0472">Membrane</keyword>
<keyword evidence="2" id="KW-0997">Cell inner membrane</keyword>
<proteinExistence type="predicted"/>
<evidence type="ECO:0000313" key="7">
    <source>
        <dbReference type="Proteomes" id="UP000274920"/>
    </source>
</evidence>
<dbReference type="AlphaFoldDB" id="A0A3R8R5N9"/>
<accession>A0A3R8R5N9</accession>
<organism evidence="6 7">
    <name type="scientific">Schaedlerella arabinosiphila</name>
    <dbReference type="NCBI Taxonomy" id="2044587"/>
    <lineage>
        <taxon>Bacteria</taxon>
        <taxon>Bacillati</taxon>
        <taxon>Bacillota</taxon>
        <taxon>Clostridia</taxon>
        <taxon>Lachnospirales</taxon>
        <taxon>Lachnospiraceae</taxon>
        <taxon>Schaedlerella</taxon>
    </lineage>
</organism>
<name>A0A3R8R5N9_9FIRM</name>
<evidence type="ECO:0000256" key="5">
    <source>
        <dbReference type="ARBA" id="ARBA00023136"/>
    </source>
</evidence>
<dbReference type="RefSeq" id="WP_125128055.1">
    <property type="nucleotide sequence ID" value="NZ_RHJS01000002.1"/>
</dbReference>
<protein>
    <recommendedName>
        <fullName evidence="8">4-alpha-L-fucosyltransferase</fullName>
    </recommendedName>
</protein>
<gene>
    <name evidence="6" type="ORF">EBB54_15455</name>
</gene>
<evidence type="ECO:0008006" key="8">
    <source>
        <dbReference type="Google" id="ProtNLM"/>
    </source>
</evidence>
<dbReference type="InterPro" id="IPR009993">
    <property type="entry name" value="WecF"/>
</dbReference>
<dbReference type="EMBL" id="RHJS01000002">
    <property type="protein sequence ID" value="RRK32595.1"/>
    <property type="molecule type" value="Genomic_DNA"/>
</dbReference>
<dbReference type="Proteomes" id="UP000274920">
    <property type="component" value="Unassembled WGS sequence"/>
</dbReference>
<evidence type="ECO:0000256" key="1">
    <source>
        <dbReference type="ARBA" id="ARBA00022475"/>
    </source>
</evidence>